<keyword evidence="2" id="KW-1185">Reference proteome</keyword>
<reference evidence="1 2" key="1">
    <citation type="submission" date="2018-05" db="EMBL/GenBank/DDBJ databases">
        <title>Rhodoferax soyangensis sp.nov., isolated from an oligotrophic freshwater lake.</title>
        <authorList>
            <person name="Park M."/>
        </authorList>
    </citation>
    <scope>NUCLEOTIDE SEQUENCE [LARGE SCALE GENOMIC DNA]</scope>
    <source>
        <strain evidence="1 2">IMCC26218</strain>
    </source>
</reference>
<dbReference type="EMBL" id="QFZK01000005">
    <property type="protein sequence ID" value="RFO97030.1"/>
    <property type="molecule type" value="Genomic_DNA"/>
</dbReference>
<proteinExistence type="predicted"/>
<gene>
    <name evidence="1" type="ORF">DIC66_11125</name>
</gene>
<accession>A0A3E1REK6</accession>
<dbReference type="AlphaFoldDB" id="A0A3E1REK6"/>
<evidence type="ECO:0000313" key="1">
    <source>
        <dbReference type="EMBL" id="RFO97030.1"/>
    </source>
</evidence>
<comment type="caution">
    <text evidence="1">The sequence shown here is derived from an EMBL/GenBank/DDBJ whole genome shotgun (WGS) entry which is preliminary data.</text>
</comment>
<evidence type="ECO:0000313" key="2">
    <source>
        <dbReference type="Proteomes" id="UP000260665"/>
    </source>
</evidence>
<protein>
    <submittedName>
        <fullName evidence="1">Uncharacterized protein</fullName>
    </submittedName>
</protein>
<organism evidence="1 2">
    <name type="scientific">Rhodoferax lacus</name>
    <dbReference type="NCBI Taxonomy" id="2184758"/>
    <lineage>
        <taxon>Bacteria</taxon>
        <taxon>Pseudomonadati</taxon>
        <taxon>Pseudomonadota</taxon>
        <taxon>Betaproteobacteria</taxon>
        <taxon>Burkholderiales</taxon>
        <taxon>Comamonadaceae</taxon>
        <taxon>Rhodoferax</taxon>
    </lineage>
</organism>
<sequence length="348" mass="38700">MWVMYKAESGLWQLLEPLHVAMAEAGEARPSAEHGTPDGQVASVEYRPRFVFNGDHVWAMHSSDEGSTLQQLVYKSWQRINPKFAGFVHQNIINTALTGLAPQEMVHSLNRHFAFGWSRGVIPVVEDVDNFVIKGYDPRDHFDNGFIAEGWQRVAERLLAFRKNNLDFDSFALAAHGIADFYAHSSYGHFAALSGNAFALYDPAKPQGLGMEVPSYAAGSSFDLSRSGRLPPNTHVFHGDRNSIPGLWAGQLVSGRYAQPGDSQSILEAPTTIPAELRNRSDFWQRGSLPHHNTMAVDQPDLAKGHLLYRAASSGGTDRLAYANQFAWRFQSAIQHIQKAYKDNRAAH</sequence>
<name>A0A3E1REK6_9BURK</name>
<dbReference type="Proteomes" id="UP000260665">
    <property type="component" value="Unassembled WGS sequence"/>
</dbReference>